<keyword evidence="6 9" id="KW-0067">ATP-binding</keyword>
<evidence type="ECO:0000256" key="6">
    <source>
        <dbReference type="ARBA" id="ARBA00022840"/>
    </source>
</evidence>
<evidence type="ECO:0000256" key="7">
    <source>
        <dbReference type="ARBA" id="ARBA00022842"/>
    </source>
</evidence>
<feature type="domain" description="CobQ/CobB/MinD/ParA nucleotide binding" evidence="10">
    <location>
        <begin position="9"/>
        <end position="185"/>
    </location>
</feature>
<feature type="active site" description="Nucleophile" evidence="9">
    <location>
        <position position="328"/>
    </location>
</feature>
<keyword evidence="7 9" id="KW-0460">Magnesium</keyword>
<evidence type="ECO:0000256" key="3">
    <source>
        <dbReference type="ARBA" id="ARBA00022573"/>
    </source>
</evidence>
<dbReference type="Gene3D" id="3.40.50.300">
    <property type="entry name" value="P-loop containing nucleotide triphosphate hydrolases"/>
    <property type="match status" value="1"/>
</dbReference>
<evidence type="ECO:0000313" key="12">
    <source>
        <dbReference type="EMBL" id="QEQ96747.1"/>
    </source>
</evidence>
<dbReference type="Proteomes" id="UP000324760">
    <property type="component" value="Chromosome"/>
</dbReference>
<comment type="function">
    <text evidence="9">Catalyzes the ATP-dependent amidation of the two carboxylate groups at positions a and c of cobyrinate, using either L-glutamine or ammonia as the nitrogen source.</text>
</comment>
<dbReference type="OrthoDB" id="9764035at2"/>
<proteinExistence type="inferred from homology"/>
<dbReference type="RefSeq" id="WP_138987359.1">
    <property type="nucleotide sequence ID" value="NZ_CP043869.1"/>
</dbReference>
<keyword evidence="8 9" id="KW-0315">Glutamine amidotransferase</keyword>
<accession>A0A5P1RAX0</accession>
<comment type="pathway">
    <text evidence="9">Cofactor biosynthesis; adenosylcobalamin biosynthesis; cob(II)yrinate a,c-diamide from sirohydrochlorin (anaerobic route): step 10/10.</text>
</comment>
<feature type="site" description="Increases nucleophilicity of active site Cys" evidence="9">
    <location>
        <position position="423"/>
    </location>
</feature>
<dbReference type="NCBIfam" id="TIGR00379">
    <property type="entry name" value="cobB"/>
    <property type="match status" value="1"/>
</dbReference>
<dbReference type="InterPro" id="IPR002586">
    <property type="entry name" value="CobQ/CobB/MinD/ParA_Nub-bd_dom"/>
</dbReference>
<evidence type="ECO:0000256" key="4">
    <source>
        <dbReference type="ARBA" id="ARBA00022598"/>
    </source>
</evidence>
<name>A0A5P1RAX0_9GAMM</name>
<dbReference type="GO" id="GO:0042242">
    <property type="term" value="F:cobyrinic acid a,c-diamide synthase activity"/>
    <property type="evidence" value="ECO:0007669"/>
    <property type="project" value="UniProtKB-UniRule"/>
</dbReference>
<dbReference type="CDD" id="cd05388">
    <property type="entry name" value="CobB_N"/>
    <property type="match status" value="1"/>
</dbReference>
<dbReference type="UniPathway" id="UPA00148">
    <property type="reaction ID" value="UER00231"/>
</dbReference>
<evidence type="ECO:0000256" key="9">
    <source>
        <dbReference type="HAMAP-Rule" id="MF_00027"/>
    </source>
</evidence>
<keyword evidence="13" id="KW-1185">Reference proteome</keyword>
<evidence type="ECO:0000259" key="11">
    <source>
        <dbReference type="Pfam" id="PF07685"/>
    </source>
</evidence>
<dbReference type="NCBIfam" id="NF002204">
    <property type="entry name" value="PRK01077.1"/>
    <property type="match status" value="1"/>
</dbReference>
<keyword evidence="4 9" id="KW-0436">Ligase</keyword>
<dbReference type="PANTHER" id="PTHR43873:SF1">
    <property type="entry name" value="COBYRINATE A,C-DIAMIDE SYNTHASE"/>
    <property type="match status" value="1"/>
</dbReference>
<dbReference type="HAMAP" id="MF_00027">
    <property type="entry name" value="CobB_CbiA"/>
    <property type="match status" value="1"/>
</dbReference>
<dbReference type="GO" id="GO:0009236">
    <property type="term" value="P:cobalamin biosynthetic process"/>
    <property type="evidence" value="ECO:0007669"/>
    <property type="project" value="UniProtKB-UniRule"/>
</dbReference>
<organism evidence="12 13">
    <name type="scientific">Neptunomonas concharum</name>
    <dbReference type="NCBI Taxonomy" id="1031538"/>
    <lineage>
        <taxon>Bacteria</taxon>
        <taxon>Pseudomonadati</taxon>
        <taxon>Pseudomonadota</taxon>
        <taxon>Gammaproteobacteria</taxon>
        <taxon>Oceanospirillales</taxon>
        <taxon>Oceanospirillaceae</taxon>
        <taxon>Neptunomonas</taxon>
    </lineage>
</organism>
<dbReference type="AlphaFoldDB" id="A0A5P1RAX0"/>
<comment type="domain">
    <text evidence="9">Comprises of two domains. The C-terminal domain contains the binding site for glutamine and catalyzes the hydrolysis of this substrate to glutamate and ammonia. The N-terminal domain is anticipated to bind ATP and cobyrinate and catalyzes the ultimate synthesis of the diamide product. The ammonia produced via the glutaminase domain is probably translocated to the adjacent domain via a molecular tunnel, where it reacts with an activated intermediate.</text>
</comment>
<dbReference type="PANTHER" id="PTHR43873">
    <property type="entry name" value="COBYRINATE A,C-DIAMIDE SYNTHASE"/>
    <property type="match status" value="1"/>
</dbReference>
<gene>
    <name evidence="9" type="primary">cbiA</name>
    <name evidence="12" type="ORF">F0U83_08465</name>
</gene>
<comment type="miscellaneous">
    <text evidence="9">The a and c carboxylates of cobyrinate are activated for nucleophilic attack via formation of a phosphorylated intermediate by ATP. CbiA catalyzes first the amidation of the c-carboxylate, and then that of the a-carboxylate.</text>
</comment>
<evidence type="ECO:0000256" key="5">
    <source>
        <dbReference type="ARBA" id="ARBA00022741"/>
    </source>
</evidence>
<dbReference type="Gene3D" id="3.40.50.880">
    <property type="match status" value="1"/>
</dbReference>
<evidence type="ECO:0000256" key="1">
    <source>
        <dbReference type="ARBA" id="ARBA00001946"/>
    </source>
</evidence>
<evidence type="ECO:0000256" key="2">
    <source>
        <dbReference type="ARBA" id="ARBA00006205"/>
    </source>
</evidence>
<dbReference type="SUPFAM" id="SSF52317">
    <property type="entry name" value="Class I glutamine amidotransferase-like"/>
    <property type="match status" value="1"/>
</dbReference>
<dbReference type="Pfam" id="PF07685">
    <property type="entry name" value="GATase_3"/>
    <property type="match status" value="1"/>
</dbReference>
<feature type="domain" description="CobB/CobQ-like glutamine amidotransferase" evidence="11">
    <location>
        <begin position="246"/>
        <end position="428"/>
    </location>
</feature>
<dbReference type="SUPFAM" id="SSF52540">
    <property type="entry name" value="P-loop containing nucleoside triphosphate hydrolases"/>
    <property type="match status" value="1"/>
</dbReference>
<sequence>MQISRPALFISAPASGQGKTTVTAALARLYTLRGMRVRVFKTGPDFLDPKILEVASGFPVENLDLWMVGEEACRRLLAEAAQSADILLIEGVMGLFDGEPCSADLAQRFGIPILAVIDASAMAQTFAAIAYGLVNYRPDLNFAGVLANRVGSERHAEMLSDALPNDIPWYGAIQRSEEVVLPSRHLGLLQSSEITDLDQRLNAAAAMIEQTAGSHLPATSLFSLTASQTNEEDQHLVAQQPLKGVRIGVARDEAFSFIYPANLRALLNLGAQLVFFSPLCSTSLEDVDALYLPGGYPELYLKTLSDNVALLAAIRTHVAAQKPLVAECGGMLYLCRSLTDKNKQRYSLVGALAADAYMQSRLSALAFQSVTLEEGTLRGHTFHHSVLEADENETVALRGVCPNGKQTAEAVYRKDRLYASYIHHYFPSSLAATAALFKP</sequence>
<comment type="similarity">
    <text evidence="9">Belongs to the CobB/CbiA family.</text>
</comment>
<keyword evidence="3 9" id="KW-0169">Cobalamin biosynthesis</keyword>
<evidence type="ECO:0000259" key="10">
    <source>
        <dbReference type="Pfam" id="PF01656"/>
    </source>
</evidence>
<dbReference type="GO" id="GO:0005524">
    <property type="term" value="F:ATP binding"/>
    <property type="evidence" value="ECO:0007669"/>
    <property type="project" value="UniProtKB-UniRule"/>
</dbReference>
<dbReference type="CDD" id="cd03130">
    <property type="entry name" value="GATase1_CobB"/>
    <property type="match status" value="1"/>
</dbReference>
<dbReference type="EMBL" id="CP043869">
    <property type="protein sequence ID" value="QEQ96747.1"/>
    <property type="molecule type" value="Genomic_DNA"/>
</dbReference>
<evidence type="ECO:0000313" key="13">
    <source>
        <dbReference type="Proteomes" id="UP000324760"/>
    </source>
</evidence>
<keyword evidence="5 9" id="KW-0547">Nucleotide-binding</keyword>
<evidence type="ECO:0000256" key="8">
    <source>
        <dbReference type="ARBA" id="ARBA00022962"/>
    </source>
</evidence>
<dbReference type="InterPro" id="IPR029062">
    <property type="entry name" value="Class_I_gatase-like"/>
</dbReference>
<dbReference type="EC" id="6.3.5.11" evidence="9"/>
<dbReference type="PROSITE" id="PS51274">
    <property type="entry name" value="GATASE_COBBQ"/>
    <property type="match status" value="1"/>
</dbReference>
<dbReference type="InterPro" id="IPR027417">
    <property type="entry name" value="P-loop_NTPase"/>
</dbReference>
<comment type="similarity">
    <text evidence="2">Belongs to the CobB/CobQ family. CobQ subfamily.</text>
</comment>
<dbReference type="KEGG" id="ncu:F0U83_08465"/>
<comment type="catalytic activity">
    <reaction evidence="9">
        <text>cob(II)yrinate + 2 L-glutamine + 2 ATP + 2 H2O = cob(II)yrinate a,c diamide + 2 L-glutamate + 2 ADP + 2 phosphate + 2 H(+)</text>
        <dbReference type="Rhea" id="RHEA:26289"/>
        <dbReference type="ChEBI" id="CHEBI:15377"/>
        <dbReference type="ChEBI" id="CHEBI:15378"/>
        <dbReference type="ChEBI" id="CHEBI:29985"/>
        <dbReference type="ChEBI" id="CHEBI:30616"/>
        <dbReference type="ChEBI" id="CHEBI:43474"/>
        <dbReference type="ChEBI" id="CHEBI:58359"/>
        <dbReference type="ChEBI" id="CHEBI:58537"/>
        <dbReference type="ChEBI" id="CHEBI:58894"/>
        <dbReference type="ChEBI" id="CHEBI:456216"/>
        <dbReference type="EC" id="6.3.5.11"/>
    </reaction>
</comment>
<reference evidence="12 13" key="1">
    <citation type="journal article" date="2019" name="Biochem. Eng. J.">
        <title>Metabolic engineering of the marine bacteria Neptunomonas concharum for the production of acetoin and meso-2,3-butanediol from acetate.</title>
        <authorList>
            <person name="Li W."/>
            <person name="Pu N."/>
            <person name="Liu C.-X."/>
            <person name="Yuan Q.-P."/>
            <person name="Li Z.-J."/>
        </authorList>
    </citation>
    <scope>NUCLEOTIDE SEQUENCE [LARGE SCALE GENOMIC DNA]</scope>
    <source>
        <strain evidence="12 13">JCM17730</strain>
    </source>
</reference>
<dbReference type="InterPro" id="IPR011698">
    <property type="entry name" value="GATase_3"/>
</dbReference>
<protein>
    <recommendedName>
        <fullName evidence="9">Cobyrinate a,c-diamide synthase</fullName>
        <ecNumber evidence="9">6.3.5.11</ecNumber>
    </recommendedName>
    <alternativeName>
        <fullName evidence="9">Cobyrinic acid a,c-diamide synthetase</fullName>
    </alternativeName>
</protein>
<comment type="cofactor">
    <cofactor evidence="1 9">
        <name>Mg(2+)</name>
        <dbReference type="ChEBI" id="CHEBI:18420"/>
    </cofactor>
</comment>
<dbReference type="Pfam" id="PF01656">
    <property type="entry name" value="CbiA"/>
    <property type="match status" value="1"/>
</dbReference>
<dbReference type="InterPro" id="IPR004484">
    <property type="entry name" value="CbiA/CobB_synth"/>
</dbReference>